<evidence type="ECO:0000313" key="4">
    <source>
        <dbReference type="EMBL" id="EGQ26336.1"/>
    </source>
</evidence>
<dbReference type="CDD" id="cd00564">
    <property type="entry name" value="TMP_TenI"/>
    <property type="match status" value="1"/>
</dbReference>
<evidence type="ECO:0000259" key="3">
    <source>
        <dbReference type="Pfam" id="PF02581"/>
    </source>
</evidence>
<feature type="domain" description="Thiamine phosphate synthase/TenI" evidence="3">
    <location>
        <begin position="36"/>
        <end position="201"/>
    </location>
</feature>
<name>F9DS36_9BACL</name>
<dbReference type="Pfam" id="PF02581">
    <property type="entry name" value="TMP-TENI"/>
    <property type="match status" value="1"/>
</dbReference>
<dbReference type="HOGENOM" id="CLU_018272_3_4_9"/>
<dbReference type="InterPro" id="IPR036206">
    <property type="entry name" value="ThiamineP_synth_sf"/>
</dbReference>
<dbReference type="STRING" id="759851.SAMN04244570_2085"/>
<gene>
    <name evidence="4" type="primary">thiE</name>
    <name evidence="4" type="ORF">HMPREF9372_1616</name>
</gene>
<proteinExistence type="predicted"/>
<dbReference type="PANTHER" id="PTHR20857:SF22">
    <property type="entry name" value="THIAZOLE TAUTOMERASE"/>
    <property type="match status" value="1"/>
</dbReference>
<dbReference type="Proteomes" id="UP000005316">
    <property type="component" value="Unassembled WGS sequence"/>
</dbReference>
<dbReference type="EC" id="2.5.1.3" evidence="4"/>
<reference evidence="4 5" key="1">
    <citation type="submission" date="2011-04" db="EMBL/GenBank/DDBJ databases">
        <authorList>
            <person name="Muzny D."/>
            <person name="Qin X."/>
            <person name="Deng J."/>
            <person name="Jiang H."/>
            <person name="Liu Y."/>
            <person name="Qu J."/>
            <person name="Song X.-Z."/>
            <person name="Zhang L."/>
            <person name="Thornton R."/>
            <person name="Coyle M."/>
            <person name="Francisco L."/>
            <person name="Jackson L."/>
            <person name="Javaid M."/>
            <person name="Korchina V."/>
            <person name="Kovar C."/>
            <person name="Mata R."/>
            <person name="Mathew T."/>
            <person name="Ngo R."/>
            <person name="Nguyen L."/>
            <person name="Nguyen N."/>
            <person name="Okwuonu G."/>
            <person name="Ongeri F."/>
            <person name="Pham C."/>
            <person name="Simmons D."/>
            <person name="Wilczek-Boney K."/>
            <person name="Hale W."/>
            <person name="Jakkamsetti A."/>
            <person name="Pham P."/>
            <person name="Ruth R."/>
            <person name="San Lucas F."/>
            <person name="Warren J."/>
            <person name="Zhang J."/>
            <person name="Zhao Z."/>
            <person name="Zhou C."/>
            <person name="Zhu D."/>
            <person name="Lee S."/>
            <person name="Bess C."/>
            <person name="Blankenburg K."/>
            <person name="Forbes L."/>
            <person name="Fu Q."/>
            <person name="Gubbala S."/>
            <person name="Hirani K."/>
            <person name="Jayaseelan J.C."/>
            <person name="Lara F."/>
            <person name="Munidasa M."/>
            <person name="Palculict T."/>
            <person name="Patil S."/>
            <person name="Pu L.-L."/>
            <person name="Saada N."/>
            <person name="Tang L."/>
            <person name="Weissenberger G."/>
            <person name="Zhu Y."/>
            <person name="Hemphill L."/>
            <person name="Shang Y."/>
            <person name="Youmans B."/>
            <person name="Ayvaz T."/>
            <person name="Ross M."/>
            <person name="Santibanez J."/>
            <person name="Aqrawi P."/>
            <person name="Gross S."/>
            <person name="Joshi V."/>
            <person name="Fowler G."/>
            <person name="Nazareth L."/>
            <person name="Reid J."/>
            <person name="Worley K."/>
            <person name="Petrosino J."/>
            <person name="Highlander S."/>
            <person name="Gibbs R."/>
        </authorList>
    </citation>
    <scope>NUCLEOTIDE SEQUENCE [LARGE SCALE GENOMIC DNA]</scope>
    <source>
        <strain evidence="4 5">2681</strain>
    </source>
</reference>
<keyword evidence="4" id="KW-0808">Transferase</keyword>
<dbReference type="SUPFAM" id="SSF51391">
    <property type="entry name" value="Thiamin phosphate synthase"/>
    <property type="match status" value="1"/>
</dbReference>
<dbReference type="EMBL" id="AFPZ01000046">
    <property type="protein sequence ID" value="EGQ26336.1"/>
    <property type="molecule type" value="Genomic_DNA"/>
</dbReference>
<dbReference type="Gene3D" id="3.20.20.70">
    <property type="entry name" value="Aldolase class I"/>
    <property type="match status" value="1"/>
</dbReference>
<comment type="caution">
    <text evidence="4">The sequence shown here is derived from an EMBL/GenBank/DDBJ whole genome shotgun (WGS) entry which is preliminary data.</text>
</comment>
<evidence type="ECO:0000313" key="5">
    <source>
        <dbReference type="Proteomes" id="UP000005316"/>
    </source>
</evidence>
<dbReference type="GO" id="GO:0005737">
    <property type="term" value="C:cytoplasm"/>
    <property type="evidence" value="ECO:0007669"/>
    <property type="project" value="TreeGrafter"/>
</dbReference>
<organism evidence="4 5">
    <name type="scientific">Sporosarcina newyorkensis 2681</name>
    <dbReference type="NCBI Taxonomy" id="1027292"/>
    <lineage>
        <taxon>Bacteria</taxon>
        <taxon>Bacillati</taxon>
        <taxon>Bacillota</taxon>
        <taxon>Bacilli</taxon>
        <taxon>Bacillales</taxon>
        <taxon>Caryophanaceae</taxon>
        <taxon>Sporosarcina</taxon>
    </lineage>
</organism>
<dbReference type="GO" id="GO:0009228">
    <property type="term" value="P:thiamine biosynthetic process"/>
    <property type="evidence" value="ECO:0007669"/>
    <property type="project" value="UniProtKB-KW"/>
</dbReference>
<dbReference type="eggNOG" id="COG0352">
    <property type="taxonomic scope" value="Bacteria"/>
</dbReference>
<protein>
    <submittedName>
        <fullName evidence="4">Putative thiamine-phosphate diphosphorylase</fullName>
        <ecNumber evidence="4">2.5.1.3</ecNumber>
    </submittedName>
</protein>
<comment type="pathway">
    <text evidence="1">Cofactor biosynthesis; thiamine diphosphate biosynthesis.</text>
</comment>
<dbReference type="AlphaFoldDB" id="F9DS36"/>
<dbReference type="GO" id="GO:0004789">
    <property type="term" value="F:thiamine-phosphate diphosphorylase activity"/>
    <property type="evidence" value="ECO:0007669"/>
    <property type="project" value="UniProtKB-EC"/>
</dbReference>
<keyword evidence="2" id="KW-0784">Thiamine biosynthesis</keyword>
<evidence type="ECO:0000256" key="1">
    <source>
        <dbReference type="ARBA" id="ARBA00004948"/>
    </source>
</evidence>
<evidence type="ECO:0000256" key="2">
    <source>
        <dbReference type="ARBA" id="ARBA00022977"/>
    </source>
</evidence>
<accession>F9DS36</accession>
<dbReference type="PANTHER" id="PTHR20857">
    <property type="entry name" value="THIAMINE-PHOSPHATE PYROPHOSPHORYLASE"/>
    <property type="match status" value="1"/>
</dbReference>
<dbReference type="InterPro" id="IPR013785">
    <property type="entry name" value="Aldolase_TIM"/>
</dbReference>
<dbReference type="InterPro" id="IPR022998">
    <property type="entry name" value="ThiamineP_synth_TenI"/>
</dbReference>
<dbReference type="OrthoDB" id="9815348at2"/>
<sequence>MHADTSNHFPIREVVFSFGGEQEMKLVGVTDDCHSVDELLLKLLETEPYVDEFILREKSKTDEQLIELISRLSTRGFPLDKIIVHARPSLANSLSVPCQLTGYGMSVKEARTTFPSLRLGSSIHSLEEAREAQAAGADWLLYGHIYLTSSKKGLAPRGTDELFEIALSCTIPVYAIGGIRPVHLPFFKRHGVRGAAILSPISSQDAVSAVRDYARARDS</sequence>